<name>A0ABM8NL66_9BURK</name>
<evidence type="ECO:0000256" key="1">
    <source>
        <dbReference type="ARBA" id="ARBA00004141"/>
    </source>
</evidence>
<dbReference type="InterPro" id="IPR036259">
    <property type="entry name" value="MFS_trans_sf"/>
</dbReference>
<sequence>MSAPIEVGTVTATRRSGDARASWVVLLVAAAFFMENLDGTLMVTALPQMAASFGVRPLDMSAGITAYLLSLAVLIPVSGWVADRFGVRTVFMAALATFTVASALCGAAQSFAGFVAARMLQGMAGAMMVPVGRLAVLRSTRQENLMRAIAVITWPGLVAPILAPPLGGLIVTFASWRWLFYLNVPLGCVGVWLTHRFFDAMAAPAERRPFDVCGFVLCGVACSSLVYATEHLGRAGGSSLVLAAGVAMGVVTTVLAVWHLRRARTPLVSLATLRIRTFGVAVGGGSIYRISIGAVPFLLSLMFQTSFGLSAFSSGLLTLSVFAGNLAMKPLTTLIIQRFGFRSVLLVNGVLASLSVAAMSLLSPASPVAWMVAILFASGLARSLQFTALNTLSFADVPQPQMSGAATLSSVATQLTMAFGVSAGAIALRISQWLLDANANAAPVGPHDFQLAFIFVAVLGACGLIDLVSLPRDAGSRVSGHRQTS</sequence>
<dbReference type="RefSeq" id="WP_201642543.1">
    <property type="nucleotide sequence ID" value="NZ_CAJHCP010000005.1"/>
</dbReference>
<evidence type="ECO:0000256" key="3">
    <source>
        <dbReference type="ARBA" id="ARBA00022989"/>
    </source>
</evidence>
<dbReference type="InterPro" id="IPR011701">
    <property type="entry name" value="MFS"/>
</dbReference>
<feature type="transmembrane region" description="Helical" evidence="5">
    <location>
        <begin position="115"/>
        <end position="136"/>
    </location>
</feature>
<feature type="transmembrane region" description="Helical" evidence="5">
    <location>
        <begin position="450"/>
        <end position="470"/>
    </location>
</feature>
<feature type="transmembrane region" description="Helical" evidence="5">
    <location>
        <begin position="148"/>
        <end position="172"/>
    </location>
</feature>
<feature type="transmembrane region" description="Helical" evidence="5">
    <location>
        <begin position="89"/>
        <end position="109"/>
    </location>
</feature>
<dbReference type="PANTHER" id="PTHR23501">
    <property type="entry name" value="MAJOR FACILITATOR SUPERFAMILY"/>
    <property type="match status" value="1"/>
</dbReference>
<feature type="transmembrane region" description="Helical" evidence="5">
    <location>
        <begin position="178"/>
        <end position="198"/>
    </location>
</feature>
<evidence type="ECO:0000259" key="6">
    <source>
        <dbReference type="PROSITE" id="PS50850"/>
    </source>
</evidence>
<dbReference type="PROSITE" id="PS50850">
    <property type="entry name" value="MFS"/>
    <property type="match status" value="1"/>
</dbReference>
<evidence type="ECO:0000256" key="4">
    <source>
        <dbReference type="ARBA" id="ARBA00023136"/>
    </source>
</evidence>
<dbReference type="SUPFAM" id="SSF103473">
    <property type="entry name" value="MFS general substrate transporter"/>
    <property type="match status" value="1"/>
</dbReference>
<evidence type="ECO:0000256" key="2">
    <source>
        <dbReference type="ARBA" id="ARBA00022692"/>
    </source>
</evidence>
<dbReference type="Gene3D" id="1.20.1720.10">
    <property type="entry name" value="Multidrug resistance protein D"/>
    <property type="match status" value="1"/>
</dbReference>
<dbReference type="InterPro" id="IPR020846">
    <property type="entry name" value="MFS_dom"/>
</dbReference>
<feature type="transmembrane region" description="Helical" evidence="5">
    <location>
        <begin position="368"/>
        <end position="392"/>
    </location>
</feature>
<accession>A0ABM8NL66</accession>
<feature type="transmembrane region" description="Helical" evidence="5">
    <location>
        <begin position="404"/>
        <end position="430"/>
    </location>
</feature>
<feature type="transmembrane region" description="Helical" evidence="5">
    <location>
        <begin position="210"/>
        <end position="228"/>
    </location>
</feature>
<feature type="transmembrane region" description="Helical" evidence="5">
    <location>
        <begin position="64"/>
        <end position="82"/>
    </location>
</feature>
<feature type="transmembrane region" description="Helical" evidence="5">
    <location>
        <begin position="307"/>
        <end position="327"/>
    </location>
</feature>
<evidence type="ECO:0000313" key="8">
    <source>
        <dbReference type="Proteomes" id="UP000598032"/>
    </source>
</evidence>
<keyword evidence="2 5" id="KW-0812">Transmembrane</keyword>
<gene>
    <name evidence="7" type="primary">hsrA_3</name>
    <name evidence="7" type="ORF">LMG28140_02445</name>
</gene>
<organism evidence="7 8">
    <name type="scientific">Paraburkholderia metrosideri</name>
    <dbReference type="NCBI Taxonomy" id="580937"/>
    <lineage>
        <taxon>Bacteria</taxon>
        <taxon>Pseudomonadati</taxon>
        <taxon>Pseudomonadota</taxon>
        <taxon>Betaproteobacteria</taxon>
        <taxon>Burkholderiales</taxon>
        <taxon>Burkholderiaceae</taxon>
        <taxon>Paraburkholderia</taxon>
    </lineage>
</organism>
<proteinExistence type="predicted"/>
<keyword evidence="4 5" id="KW-0472">Membrane</keyword>
<dbReference type="EMBL" id="CAJHCP010000005">
    <property type="protein sequence ID" value="CAD6531053.1"/>
    <property type="molecule type" value="Genomic_DNA"/>
</dbReference>
<feature type="transmembrane region" description="Helical" evidence="5">
    <location>
        <begin position="240"/>
        <end position="258"/>
    </location>
</feature>
<feature type="transmembrane region" description="Helical" evidence="5">
    <location>
        <begin position="278"/>
        <end position="301"/>
    </location>
</feature>
<comment type="subcellular location">
    <subcellularLocation>
        <location evidence="1">Membrane</location>
        <topology evidence="1">Multi-pass membrane protein</topology>
    </subcellularLocation>
</comment>
<dbReference type="Gene3D" id="1.20.1250.20">
    <property type="entry name" value="MFS general substrate transporter like domains"/>
    <property type="match status" value="1"/>
</dbReference>
<evidence type="ECO:0000313" key="7">
    <source>
        <dbReference type="EMBL" id="CAD6531053.1"/>
    </source>
</evidence>
<feature type="transmembrane region" description="Helical" evidence="5">
    <location>
        <begin position="23"/>
        <end position="44"/>
    </location>
</feature>
<feature type="domain" description="Major facilitator superfamily (MFS) profile" evidence="6">
    <location>
        <begin position="24"/>
        <end position="475"/>
    </location>
</feature>
<feature type="transmembrane region" description="Helical" evidence="5">
    <location>
        <begin position="339"/>
        <end position="362"/>
    </location>
</feature>
<keyword evidence="3 5" id="KW-1133">Transmembrane helix</keyword>
<dbReference type="PANTHER" id="PTHR23501:SF1">
    <property type="entry name" value="TRANSPORT PROTEIN HSRA-RELATED"/>
    <property type="match status" value="1"/>
</dbReference>
<dbReference type="Pfam" id="PF07690">
    <property type="entry name" value="MFS_1"/>
    <property type="match status" value="1"/>
</dbReference>
<evidence type="ECO:0000256" key="5">
    <source>
        <dbReference type="SAM" id="Phobius"/>
    </source>
</evidence>
<comment type="caution">
    <text evidence="7">The sequence shown here is derived from an EMBL/GenBank/DDBJ whole genome shotgun (WGS) entry which is preliminary data.</text>
</comment>
<dbReference type="Proteomes" id="UP000598032">
    <property type="component" value="Unassembled WGS sequence"/>
</dbReference>
<keyword evidence="8" id="KW-1185">Reference proteome</keyword>
<protein>
    <submittedName>
        <fullName evidence="7">Transport protein HsrA</fullName>
    </submittedName>
</protein>
<reference evidence="7 8" key="1">
    <citation type="submission" date="2020-10" db="EMBL/GenBank/DDBJ databases">
        <authorList>
            <person name="Peeters C."/>
        </authorList>
    </citation>
    <scope>NUCLEOTIDE SEQUENCE [LARGE SCALE GENOMIC DNA]</scope>
    <source>
        <strain evidence="7 8">LMG 28140</strain>
    </source>
</reference>